<reference evidence="3" key="1">
    <citation type="journal article" date="2019" name="Int. J. Syst. Evol. Microbiol.">
        <title>The Global Catalogue of Microorganisms (GCM) 10K type strain sequencing project: providing services to taxonomists for standard genome sequencing and annotation.</title>
        <authorList>
            <consortium name="The Broad Institute Genomics Platform"/>
            <consortium name="The Broad Institute Genome Sequencing Center for Infectious Disease"/>
            <person name="Wu L."/>
            <person name="Ma J."/>
        </authorList>
    </citation>
    <scope>NUCLEOTIDE SEQUENCE [LARGE SCALE GENOMIC DNA]</scope>
    <source>
        <strain evidence="3">CGMCC 4.7275</strain>
    </source>
</reference>
<dbReference type="PROSITE" id="PS51186">
    <property type="entry name" value="GNAT"/>
    <property type="match status" value="1"/>
</dbReference>
<evidence type="ECO:0000313" key="3">
    <source>
        <dbReference type="Proteomes" id="UP000660265"/>
    </source>
</evidence>
<comment type="caution">
    <text evidence="2">The sequence shown here is derived from an EMBL/GenBank/DDBJ whole genome shotgun (WGS) entry which is preliminary data.</text>
</comment>
<evidence type="ECO:0000259" key="1">
    <source>
        <dbReference type="PROSITE" id="PS51186"/>
    </source>
</evidence>
<dbReference type="Proteomes" id="UP000660265">
    <property type="component" value="Unassembled WGS sequence"/>
</dbReference>
<proteinExistence type="predicted"/>
<dbReference type="Pfam" id="PF13302">
    <property type="entry name" value="Acetyltransf_3"/>
    <property type="match status" value="1"/>
</dbReference>
<protein>
    <recommendedName>
        <fullName evidence="1">N-acetyltransferase domain-containing protein</fullName>
    </recommendedName>
</protein>
<dbReference type="InterPro" id="IPR000182">
    <property type="entry name" value="GNAT_dom"/>
</dbReference>
<dbReference type="RefSeq" id="WP_189105553.1">
    <property type="nucleotide sequence ID" value="NZ_BMMV01000001.1"/>
</dbReference>
<sequence>MFHTPVPAGDGLQLREWTEADVPALSALFDEPEMDRWTPLRAPFDETAARAYVARARERQAAGEALQLAITTEGHTPMGEVLLFKATEDGSEVELAYGIGAPYRRRGLASRAVRLMLPHAFHDAGVRRAVLRIEPDNTASAAVARRTGFRLTDEPPVIRESGSRSATLRTWELRRERAADA</sequence>
<gene>
    <name evidence="2" type="ORF">GCM10011583_05000</name>
</gene>
<dbReference type="EMBL" id="BMMV01000001">
    <property type="protein sequence ID" value="GGJ76676.1"/>
    <property type="molecule type" value="Genomic_DNA"/>
</dbReference>
<evidence type="ECO:0000313" key="2">
    <source>
        <dbReference type="EMBL" id="GGJ76676.1"/>
    </source>
</evidence>
<dbReference type="PANTHER" id="PTHR43441">
    <property type="entry name" value="RIBOSOMAL-PROTEIN-SERINE ACETYLTRANSFERASE"/>
    <property type="match status" value="1"/>
</dbReference>
<dbReference type="SUPFAM" id="SSF55729">
    <property type="entry name" value="Acyl-CoA N-acyltransferases (Nat)"/>
    <property type="match status" value="1"/>
</dbReference>
<accession>A0ABQ2DZQ5</accession>
<dbReference type="Gene3D" id="3.40.630.30">
    <property type="match status" value="1"/>
</dbReference>
<name>A0ABQ2DZQ5_9ACTN</name>
<dbReference type="PANTHER" id="PTHR43441:SF10">
    <property type="entry name" value="ACETYLTRANSFERASE"/>
    <property type="match status" value="1"/>
</dbReference>
<feature type="domain" description="N-acetyltransferase" evidence="1">
    <location>
        <begin position="12"/>
        <end position="174"/>
    </location>
</feature>
<keyword evidence="3" id="KW-1185">Reference proteome</keyword>
<organism evidence="2 3">
    <name type="scientific">Streptomyces camponoticapitis</name>
    <dbReference type="NCBI Taxonomy" id="1616125"/>
    <lineage>
        <taxon>Bacteria</taxon>
        <taxon>Bacillati</taxon>
        <taxon>Actinomycetota</taxon>
        <taxon>Actinomycetes</taxon>
        <taxon>Kitasatosporales</taxon>
        <taxon>Streptomycetaceae</taxon>
        <taxon>Streptomyces</taxon>
    </lineage>
</organism>
<dbReference type="InterPro" id="IPR016181">
    <property type="entry name" value="Acyl_CoA_acyltransferase"/>
</dbReference>
<dbReference type="InterPro" id="IPR051908">
    <property type="entry name" value="Ribosomal_N-acetyltransferase"/>
</dbReference>